<accession>A0A8T3AFN9</accession>
<comment type="caution">
    <text evidence="1">The sequence shown here is derived from an EMBL/GenBank/DDBJ whole genome shotgun (WGS) entry which is preliminary data.</text>
</comment>
<dbReference type="AlphaFoldDB" id="A0A8T3AFN9"/>
<dbReference type="Proteomes" id="UP000829196">
    <property type="component" value="Unassembled WGS sequence"/>
</dbReference>
<proteinExistence type="predicted"/>
<sequence length="57" mass="6455">MRLKLVSCAGEIGLDTGRVRSPMKMHHIIYYSVLSSVLSSIAQYRARYCSVLNTSQY</sequence>
<dbReference type="EMBL" id="JAGYWB010000017">
    <property type="protein sequence ID" value="KAI0494602.1"/>
    <property type="molecule type" value="Genomic_DNA"/>
</dbReference>
<evidence type="ECO:0000313" key="1">
    <source>
        <dbReference type="EMBL" id="KAI0494602.1"/>
    </source>
</evidence>
<name>A0A8T3AFN9_DENNO</name>
<protein>
    <submittedName>
        <fullName evidence="1">Uncharacterized protein</fullName>
    </submittedName>
</protein>
<keyword evidence="2" id="KW-1185">Reference proteome</keyword>
<organism evidence="1 2">
    <name type="scientific">Dendrobium nobile</name>
    <name type="common">Orchid</name>
    <dbReference type="NCBI Taxonomy" id="94219"/>
    <lineage>
        <taxon>Eukaryota</taxon>
        <taxon>Viridiplantae</taxon>
        <taxon>Streptophyta</taxon>
        <taxon>Embryophyta</taxon>
        <taxon>Tracheophyta</taxon>
        <taxon>Spermatophyta</taxon>
        <taxon>Magnoliopsida</taxon>
        <taxon>Liliopsida</taxon>
        <taxon>Asparagales</taxon>
        <taxon>Orchidaceae</taxon>
        <taxon>Epidendroideae</taxon>
        <taxon>Malaxideae</taxon>
        <taxon>Dendrobiinae</taxon>
        <taxon>Dendrobium</taxon>
    </lineage>
</organism>
<reference evidence="1" key="1">
    <citation type="journal article" date="2022" name="Front. Genet.">
        <title>Chromosome-Scale Assembly of the Dendrobium nobile Genome Provides Insights Into the Molecular Mechanism of the Biosynthesis of the Medicinal Active Ingredient of Dendrobium.</title>
        <authorList>
            <person name="Xu Q."/>
            <person name="Niu S.-C."/>
            <person name="Li K.-L."/>
            <person name="Zheng P.-J."/>
            <person name="Zhang X.-J."/>
            <person name="Jia Y."/>
            <person name="Liu Y."/>
            <person name="Niu Y.-X."/>
            <person name="Yu L.-H."/>
            <person name="Chen D.-F."/>
            <person name="Zhang G.-Q."/>
        </authorList>
    </citation>
    <scope>NUCLEOTIDE SEQUENCE</scope>
    <source>
        <tissue evidence="1">Leaf</tissue>
    </source>
</reference>
<gene>
    <name evidence="1" type="ORF">KFK09_024743</name>
</gene>
<evidence type="ECO:0000313" key="2">
    <source>
        <dbReference type="Proteomes" id="UP000829196"/>
    </source>
</evidence>